<dbReference type="Proteomes" id="UP000179807">
    <property type="component" value="Unassembled WGS sequence"/>
</dbReference>
<dbReference type="VEuPathDB" id="TrichDB:TRFO_14596"/>
<reference evidence="3" key="1">
    <citation type="submission" date="2016-10" db="EMBL/GenBank/DDBJ databases">
        <authorList>
            <person name="Benchimol M."/>
            <person name="Almeida L.G."/>
            <person name="Vasconcelos A.T."/>
            <person name="Perreira-Neves A."/>
            <person name="Rosa I.A."/>
            <person name="Tasca T."/>
            <person name="Bogo M.R."/>
            <person name="de Souza W."/>
        </authorList>
    </citation>
    <scope>NUCLEOTIDE SEQUENCE [LARGE SCALE GENOMIC DNA]</scope>
    <source>
        <strain evidence="3">K</strain>
    </source>
</reference>
<name>A0A1J4KZ27_9EUKA</name>
<protein>
    <submittedName>
        <fullName evidence="3">Uncharacterized protein</fullName>
    </submittedName>
</protein>
<dbReference type="AlphaFoldDB" id="A0A1J4KZ27"/>
<feature type="compositionally biased region" description="Polar residues" evidence="2">
    <location>
        <begin position="1"/>
        <end position="19"/>
    </location>
</feature>
<feature type="coiled-coil region" evidence="1">
    <location>
        <begin position="190"/>
        <end position="301"/>
    </location>
</feature>
<proteinExistence type="predicted"/>
<dbReference type="GeneID" id="94832612"/>
<dbReference type="RefSeq" id="XP_068368084.1">
    <property type="nucleotide sequence ID" value="XM_068497908.1"/>
</dbReference>
<dbReference type="EMBL" id="MLAK01000292">
    <property type="protein sequence ID" value="OHT14948.1"/>
    <property type="molecule type" value="Genomic_DNA"/>
</dbReference>
<sequence length="1087" mass="126492">MLNSSNQGQTDSEDTNMSSDDVPCSSPEMESIFAQNQQLQSDNEILKNQLQRALDFENELKTNQKNLYDENLNLKTQLLESGQSLSQIKQRLQLSQQKCQEAELQASKLEISIQKANEEKQALLSQLSTLNDENSQLTTKYESLYSSINDRQTDENAFLLLSSKMFDQSFSNYDEVVSYLQNLKKDHQRLLEVEKNFHAQEDLNNQLKAEQEEKEKILKKNSKYKKKIQQLNQVIDENNKDNNEKIADFTENKKQYEEHQNSLIQQNQNLTAQIENFKEQVNSLQIRIDQMKQDRDLENKKHQVSNEAKDKRISELKGLLANPLRAESNETQKMIQELSKKKCEVEELSQTLSDTKNENDKTRTKLAKVVMKLKKLKAENTQIKKHFESISKKRTSNDEKVSQVTMKNAELAQQLDTAQIENENLRTQLKAAMASHAEGESAWNSKAQENKRLQSSLSSVENIVDHQRSELESHQKERKQMIELIHKMNQMILYYETNLNDELKKNKDLSAQVKRFNKQMQKYQELADRQQNESRLIDVVKDSVYEKFDERLRFAFIQILNDDSFTAAEKLKKVFEVINNSFKDTDEKVTELSKENTTLKTDNNSFSVKIGRFSSLISSTLAAFRKILGAEPNQTMTDFITIQSSKLESAMREIDDLDGYNLNNNMNNLCARNDFLFNGSLDERRRAIEKVAKIGFDSESTFDLFSLQSLTNIELWNEVERTRQTLAEQEDQINQISKMIGTRDLSKLVSKLKALKSENKKLIKIQSKIDSPAVFGLEKQVKDQAEKIQTLQNDLRSVVNDATTLQNELDMKLSQYSTLEKAHAQLMIESSDLQSKHLREVNEFESIIDTRNREVRDLTIKLTQVTSESNELIDRLKKSNEQLKELNEKRTAQFKRTFALLQEKKKNKEEQLNARLKSQEVHFQEELNKNKAEIEQLKTKITETTAFNTKQTTEKDDLNRRLASSLKKSEERNQKMTNEISKLTIVNKTLESQVKSTQDQMKRETQLLNTQFTFDTMTNETKFQERLTSLKTKMQKEKNDLVFLVLSELDEIDDFDADEIDEETFKHTITRIGKEYRKQKIANQNCL</sequence>
<organism evidence="3 4">
    <name type="scientific">Tritrichomonas foetus</name>
    <dbReference type="NCBI Taxonomy" id="1144522"/>
    <lineage>
        <taxon>Eukaryota</taxon>
        <taxon>Metamonada</taxon>
        <taxon>Parabasalia</taxon>
        <taxon>Tritrichomonadida</taxon>
        <taxon>Tritrichomonadidae</taxon>
        <taxon>Tritrichomonas</taxon>
    </lineage>
</organism>
<feature type="region of interest" description="Disordered" evidence="2">
    <location>
        <begin position="1"/>
        <end position="27"/>
    </location>
</feature>
<evidence type="ECO:0000256" key="1">
    <source>
        <dbReference type="SAM" id="Coils"/>
    </source>
</evidence>
<feature type="coiled-coil region" evidence="1">
    <location>
        <begin position="862"/>
        <end position="896"/>
    </location>
</feature>
<accession>A0A1J4KZ27</accession>
<feature type="coiled-coil region" evidence="1">
    <location>
        <begin position="338"/>
        <end position="533"/>
    </location>
</feature>
<gene>
    <name evidence="3" type="ORF">TRFO_14596</name>
</gene>
<evidence type="ECO:0000313" key="4">
    <source>
        <dbReference type="Proteomes" id="UP000179807"/>
    </source>
</evidence>
<keyword evidence="4" id="KW-1185">Reference proteome</keyword>
<feature type="coiled-coil region" evidence="1">
    <location>
        <begin position="920"/>
        <end position="1007"/>
    </location>
</feature>
<feature type="coiled-coil region" evidence="1">
    <location>
        <begin position="719"/>
        <end position="808"/>
    </location>
</feature>
<keyword evidence="1" id="KW-0175">Coiled coil</keyword>
<dbReference type="OrthoDB" id="10666179at2759"/>
<evidence type="ECO:0000313" key="3">
    <source>
        <dbReference type="EMBL" id="OHT14948.1"/>
    </source>
</evidence>
<feature type="coiled-coil region" evidence="1">
    <location>
        <begin position="29"/>
        <end position="140"/>
    </location>
</feature>
<comment type="caution">
    <text evidence="3">The sequence shown here is derived from an EMBL/GenBank/DDBJ whole genome shotgun (WGS) entry which is preliminary data.</text>
</comment>
<evidence type="ECO:0000256" key="2">
    <source>
        <dbReference type="SAM" id="MobiDB-lite"/>
    </source>
</evidence>
<dbReference type="Gene3D" id="6.10.250.3110">
    <property type="match status" value="1"/>
</dbReference>